<dbReference type="AlphaFoldDB" id="A0A4Y2QS25"/>
<keyword evidence="2" id="KW-1185">Reference proteome</keyword>
<accession>A0A4Y2QS25</accession>
<protein>
    <submittedName>
        <fullName evidence="1">Uncharacterized protein</fullName>
    </submittedName>
</protein>
<sequence>MTKTAPEFALLCKLPRHIRGRTSDQHLLNTEGFGADLWRHQQLDFLALGLACHYRMYCPTTSEMRRRKPIPRQENPNIGDVTNQRRDFLYLGGVDLTHGIRFVVHQAHIHEETSAESGFESRFLRLRNINTRPSRPQCLGRKLTCTHRLEHLNYINNYILCCLSQ</sequence>
<dbReference type="EMBL" id="BGPR01014654">
    <property type="protein sequence ID" value="GBN66111.1"/>
    <property type="molecule type" value="Genomic_DNA"/>
</dbReference>
<evidence type="ECO:0000313" key="1">
    <source>
        <dbReference type="EMBL" id="GBN66111.1"/>
    </source>
</evidence>
<comment type="caution">
    <text evidence="1">The sequence shown here is derived from an EMBL/GenBank/DDBJ whole genome shotgun (WGS) entry which is preliminary data.</text>
</comment>
<proteinExistence type="predicted"/>
<evidence type="ECO:0000313" key="2">
    <source>
        <dbReference type="Proteomes" id="UP000499080"/>
    </source>
</evidence>
<dbReference type="Proteomes" id="UP000499080">
    <property type="component" value="Unassembled WGS sequence"/>
</dbReference>
<name>A0A4Y2QS25_ARAVE</name>
<reference evidence="1 2" key="1">
    <citation type="journal article" date="2019" name="Sci. Rep.">
        <title>Orb-weaving spider Araneus ventricosus genome elucidates the spidroin gene catalogue.</title>
        <authorList>
            <person name="Kono N."/>
            <person name="Nakamura H."/>
            <person name="Ohtoshi R."/>
            <person name="Moran D.A.P."/>
            <person name="Shinohara A."/>
            <person name="Yoshida Y."/>
            <person name="Fujiwara M."/>
            <person name="Mori M."/>
            <person name="Tomita M."/>
            <person name="Arakawa K."/>
        </authorList>
    </citation>
    <scope>NUCLEOTIDE SEQUENCE [LARGE SCALE GENOMIC DNA]</scope>
</reference>
<organism evidence="1 2">
    <name type="scientific">Araneus ventricosus</name>
    <name type="common">Orbweaver spider</name>
    <name type="synonym">Epeira ventricosa</name>
    <dbReference type="NCBI Taxonomy" id="182803"/>
    <lineage>
        <taxon>Eukaryota</taxon>
        <taxon>Metazoa</taxon>
        <taxon>Ecdysozoa</taxon>
        <taxon>Arthropoda</taxon>
        <taxon>Chelicerata</taxon>
        <taxon>Arachnida</taxon>
        <taxon>Araneae</taxon>
        <taxon>Araneomorphae</taxon>
        <taxon>Entelegynae</taxon>
        <taxon>Araneoidea</taxon>
        <taxon>Araneidae</taxon>
        <taxon>Araneus</taxon>
    </lineage>
</organism>
<gene>
    <name evidence="1" type="ORF">AVEN_264501_1</name>
</gene>